<feature type="domain" description="Calponin-homology (CH)" evidence="13">
    <location>
        <begin position="1"/>
        <end position="119"/>
    </location>
</feature>
<evidence type="ECO:0000256" key="2">
    <source>
        <dbReference type="ARBA" id="ARBA00022553"/>
    </source>
</evidence>
<dbReference type="PANTHER" id="PTHR45818">
    <property type="entry name" value="PROTEIN VAV"/>
    <property type="match status" value="1"/>
</dbReference>
<dbReference type="Pfam" id="PF22697">
    <property type="entry name" value="SOS1_NGEF_PH"/>
    <property type="match status" value="1"/>
</dbReference>
<keyword evidence="3" id="KW-0344">Guanine-nucleotide releasing factor</keyword>
<keyword evidence="16" id="KW-1185">Reference proteome</keyword>
<dbReference type="Gene3D" id="3.30.60.20">
    <property type="match status" value="1"/>
</dbReference>
<dbReference type="Pfam" id="PF00018">
    <property type="entry name" value="SH3_1"/>
    <property type="match status" value="1"/>
</dbReference>
<dbReference type="InterPro" id="IPR001849">
    <property type="entry name" value="PH_domain"/>
</dbReference>
<dbReference type="SMART" id="SM00109">
    <property type="entry name" value="C1"/>
    <property type="match status" value="1"/>
</dbReference>
<dbReference type="Pfam" id="PF00130">
    <property type="entry name" value="C1_1"/>
    <property type="match status" value="1"/>
</dbReference>
<dbReference type="Ensembl" id="ENSANIT00000014013.1">
    <property type="protein sequence ID" value="ENSANIP00000013537.1"/>
    <property type="gene ID" value="ENSANIG00000009134.1"/>
</dbReference>
<dbReference type="SUPFAM" id="SSF48065">
    <property type="entry name" value="DBL homology domain (DH-domain)"/>
    <property type="match status" value="1"/>
</dbReference>
<name>A0A8B9RW82_9AVES</name>
<protein>
    <submittedName>
        <fullName evidence="15">Vav guanine nucleotide exchange factor 1</fullName>
    </submittedName>
</protein>
<dbReference type="GO" id="GO:0005737">
    <property type="term" value="C:cytoplasm"/>
    <property type="evidence" value="ECO:0007669"/>
    <property type="project" value="TreeGrafter"/>
</dbReference>
<feature type="domain" description="DH" evidence="12">
    <location>
        <begin position="196"/>
        <end position="326"/>
    </location>
</feature>
<evidence type="ECO:0000256" key="5">
    <source>
        <dbReference type="ARBA" id="ARBA00022737"/>
    </source>
</evidence>
<keyword evidence="1 9" id="KW-0728">SH3 domain</keyword>
<evidence type="ECO:0000313" key="16">
    <source>
        <dbReference type="Proteomes" id="UP000694541"/>
    </source>
</evidence>
<dbReference type="PROSITE" id="PS50081">
    <property type="entry name" value="ZF_DAG_PE_2"/>
    <property type="match status" value="1"/>
</dbReference>
<dbReference type="PROSITE" id="PS00741">
    <property type="entry name" value="DH_1"/>
    <property type="match status" value="1"/>
</dbReference>
<dbReference type="SUPFAM" id="SSF47576">
    <property type="entry name" value="Calponin-homology domain, CH-domain"/>
    <property type="match status" value="1"/>
</dbReference>
<keyword evidence="5" id="KW-0677">Repeat</keyword>
<accession>A0A8B9RW82</accession>
<evidence type="ECO:0000256" key="3">
    <source>
        <dbReference type="ARBA" id="ARBA00022658"/>
    </source>
</evidence>
<dbReference type="Gene3D" id="1.10.418.10">
    <property type="entry name" value="Calponin-like domain"/>
    <property type="match status" value="1"/>
</dbReference>
<dbReference type="CDD" id="cd21201">
    <property type="entry name" value="CH_VAV"/>
    <property type="match status" value="1"/>
</dbReference>
<dbReference type="InterPro" id="IPR000219">
    <property type="entry name" value="DH_dom"/>
</dbReference>
<dbReference type="CDD" id="cd01223">
    <property type="entry name" value="PH_Vav"/>
    <property type="match status" value="1"/>
</dbReference>
<evidence type="ECO:0000259" key="14">
    <source>
        <dbReference type="PROSITE" id="PS50081"/>
    </source>
</evidence>
<dbReference type="Pfam" id="PF00621">
    <property type="entry name" value="RhoGEF"/>
    <property type="match status" value="1"/>
</dbReference>
<dbReference type="Gene3D" id="2.30.29.30">
    <property type="entry name" value="Pleckstrin-homology domain (PH domain)/Phosphotyrosine-binding domain (PTB)"/>
    <property type="match status" value="1"/>
</dbReference>
<dbReference type="Gene3D" id="3.30.505.10">
    <property type="entry name" value="SH2 domain"/>
    <property type="match status" value="1"/>
</dbReference>
<dbReference type="PROSITE" id="PS50003">
    <property type="entry name" value="PH_DOMAIN"/>
    <property type="match status" value="1"/>
</dbReference>
<evidence type="ECO:0000256" key="4">
    <source>
        <dbReference type="ARBA" id="ARBA00022723"/>
    </source>
</evidence>
<dbReference type="PANTHER" id="PTHR45818:SF2">
    <property type="entry name" value="PROTO-ONCOGENE VAV"/>
    <property type="match status" value="1"/>
</dbReference>
<dbReference type="InterPro" id="IPR055251">
    <property type="entry name" value="SOS1_NGEF_PH"/>
</dbReference>
<dbReference type="CDD" id="cd00160">
    <property type="entry name" value="RhoGEF"/>
    <property type="match status" value="1"/>
</dbReference>
<dbReference type="Gene3D" id="2.30.30.40">
    <property type="entry name" value="SH3 Domains"/>
    <property type="match status" value="2"/>
</dbReference>
<dbReference type="InterPro" id="IPR001715">
    <property type="entry name" value="CH_dom"/>
</dbReference>
<keyword evidence="7" id="KW-0862">Zinc</keyword>
<evidence type="ECO:0000259" key="10">
    <source>
        <dbReference type="PROSITE" id="PS50002"/>
    </source>
</evidence>
<dbReference type="InterPro" id="IPR011993">
    <property type="entry name" value="PH-like_dom_sf"/>
</dbReference>
<dbReference type="InterPro" id="IPR001452">
    <property type="entry name" value="SH3_domain"/>
</dbReference>
<keyword evidence="4" id="KW-0479">Metal-binding</keyword>
<dbReference type="SMART" id="SM00033">
    <property type="entry name" value="CH"/>
    <property type="match status" value="1"/>
</dbReference>
<reference evidence="15" key="1">
    <citation type="submission" date="2025-08" db="UniProtKB">
        <authorList>
            <consortium name="Ensembl"/>
        </authorList>
    </citation>
    <scope>IDENTIFICATION</scope>
</reference>
<evidence type="ECO:0000256" key="1">
    <source>
        <dbReference type="ARBA" id="ARBA00022443"/>
    </source>
</evidence>
<dbReference type="GO" id="GO:0035556">
    <property type="term" value="P:intracellular signal transduction"/>
    <property type="evidence" value="ECO:0007669"/>
    <property type="project" value="InterPro"/>
</dbReference>
<dbReference type="GO" id="GO:0005085">
    <property type="term" value="F:guanyl-nucleotide exchange factor activity"/>
    <property type="evidence" value="ECO:0007669"/>
    <property type="project" value="UniProtKB-KW"/>
</dbReference>
<dbReference type="InterPro" id="IPR002219">
    <property type="entry name" value="PKC_DAG/PE"/>
</dbReference>
<dbReference type="SUPFAM" id="SSF50729">
    <property type="entry name" value="PH domain-like"/>
    <property type="match status" value="1"/>
</dbReference>
<feature type="domain" description="PH" evidence="11">
    <location>
        <begin position="355"/>
        <end position="457"/>
    </location>
</feature>
<dbReference type="InterPro" id="IPR036028">
    <property type="entry name" value="SH3-like_dom_sf"/>
</dbReference>
<evidence type="ECO:0000259" key="11">
    <source>
        <dbReference type="PROSITE" id="PS50003"/>
    </source>
</evidence>
<dbReference type="Proteomes" id="UP000694541">
    <property type="component" value="Unplaced"/>
</dbReference>
<sequence length="768" mass="87501">MEAWRQCAHWLVAARVLPAGHRASSPAGQVWDLAQALRDGVLLCHLLNALLPRAVPPRDICPRPQMSQFLCLRNIRTFLTACADKFGLPKHRLFGAFDLFDVQDFGKVIDTLSTLSWTPIAQSKGFTPFPTEDCIGDDDIYSGLSDLIDDTAEEDDDLYDCVEAEGDDGDDIYEDLMRVEPPQAMKVEVDRRLCCLQELRQTEERYTETLEFWLYFGRVRVDLGSFHPCRFLLYGRYCSQVEAAARRLDQLATNTDLRMKLQECSQRANNGRFSLRDLLMVPMQRVLKYHLLLQELVKLTPEPAERERLRVALDAMRDLAQCVNEVKRDNETLKQLTSVQLCLHNMPQSLAQFGRPKIDGELKVSSTERRSKVDRYGFLLDKALIICKRRGDSYEAKDIVDLQSHQLRDGDLGPRDGKKWTHTFLLIDTAGLQGYELFFKTHELKKKWLEQFEMALSNIFPEHALADGHDFQMFSFEDTTSCRACQMLLRGTFYQGYRCSRCRAPAHKECLGRLGTCGRAGTGERHHGILRGWGWWDRLPKMEASQHYSGVPPPPGALGPALRLSPGDVVEVTVAEAEQLWWQVGMGPSWSCREGPLLWGRPPWPYWEGPLLWKQTTMAVYRGEVKHIKVMTAEGLYRVTEKKAFKGLVELVEFYQHSSLKDCFKTLDTALVVPFKEPESRADGGDLAVRSFGSAKARYDFCARDRTELTLREGDIIRVLSKKGHPGWWKGEIYGRVWHLPHPKVDETTGLTSPGGDPGVWAGMKPWG</sequence>
<feature type="domain" description="SH3" evidence="10">
    <location>
        <begin position="690"/>
        <end position="750"/>
    </location>
</feature>
<dbReference type="GO" id="GO:0016477">
    <property type="term" value="P:cell migration"/>
    <property type="evidence" value="ECO:0007669"/>
    <property type="project" value="TreeGrafter"/>
</dbReference>
<reference evidence="15" key="2">
    <citation type="submission" date="2025-09" db="UniProtKB">
        <authorList>
            <consortium name="Ensembl"/>
        </authorList>
    </citation>
    <scope>IDENTIFICATION</scope>
</reference>
<keyword evidence="8" id="KW-0727">SH2 domain</keyword>
<evidence type="ECO:0000259" key="13">
    <source>
        <dbReference type="PROSITE" id="PS50021"/>
    </source>
</evidence>
<evidence type="ECO:0000256" key="8">
    <source>
        <dbReference type="ARBA" id="ARBA00022999"/>
    </source>
</evidence>
<evidence type="ECO:0000256" key="7">
    <source>
        <dbReference type="ARBA" id="ARBA00022833"/>
    </source>
</evidence>
<dbReference type="InterPro" id="IPR036872">
    <property type="entry name" value="CH_dom_sf"/>
</dbReference>
<dbReference type="SUPFAM" id="SSF55550">
    <property type="entry name" value="SH2 domain"/>
    <property type="match status" value="1"/>
</dbReference>
<keyword evidence="2" id="KW-0597">Phosphoprotein</keyword>
<dbReference type="FunFam" id="1.10.418.10:FF:000019">
    <property type="entry name" value="Vav guanine nucleotide exchange factor 2"/>
    <property type="match status" value="1"/>
</dbReference>
<dbReference type="InterPro" id="IPR035899">
    <property type="entry name" value="DBL_dom_sf"/>
</dbReference>
<dbReference type="Gene3D" id="1.20.900.10">
    <property type="entry name" value="Dbl homology (DH) domain"/>
    <property type="match status" value="1"/>
</dbReference>
<dbReference type="PROSITE" id="PS50010">
    <property type="entry name" value="DH_2"/>
    <property type="match status" value="1"/>
</dbReference>
<dbReference type="PROSITE" id="PS50021">
    <property type="entry name" value="CH"/>
    <property type="match status" value="1"/>
</dbReference>
<evidence type="ECO:0000256" key="6">
    <source>
        <dbReference type="ARBA" id="ARBA00022771"/>
    </source>
</evidence>
<organism evidence="15 16">
    <name type="scientific">Accipiter nisus</name>
    <name type="common">Eurasian sparrowhawk</name>
    <dbReference type="NCBI Taxonomy" id="211598"/>
    <lineage>
        <taxon>Eukaryota</taxon>
        <taxon>Metazoa</taxon>
        <taxon>Chordata</taxon>
        <taxon>Craniata</taxon>
        <taxon>Vertebrata</taxon>
        <taxon>Euteleostomi</taxon>
        <taxon>Archelosauria</taxon>
        <taxon>Archosauria</taxon>
        <taxon>Dinosauria</taxon>
        <taxon>Saurischia</taxon>
        <taxon>Theropoda</taxon>
        <taxon>Coelurosauria</taxon>
        <taxon>Aves</taxon>
        <taxon>Neognathae</taxon>
        <taxon>Neoaves</taxon>
        <taxon>Telluraves</taxon>
        <taxon>Accipitrimorphae</taxon>
        <taxon>Accipitriformes</taxon>
        <taxon>Accipitridae</taxon>
        <taxon>Accipitrinae</taxon>
        <taxon>Accipiter</taxon>
    </lineage>
</organism>
<dbReference type="InterPro" id="IPR037832">
    <property type="entry name" value="PH_Vav"/>
</dbReference>
<dbReference type="SUPFAM" id="SSF50044">
    <property type="entry name" value="SH3-domain"/>
    <property type="match status" value="1"/>
</dbReference>
<dbReference type="SMART" id="SM00325">
    <property type="entry name" value="RhoGEF"/>
    <property type="match status" value="1"/>
</dbReference>
<evidence type="ECO:0000259" key="12">
    <source>
        <dbReference type="PROSITE" id="PS50010"/>
    </source>
</evidence>
<keyword evidence="6" id="KW-0863">Zinc-finger</keyword>
<evidence type="ECO:0000313" key="15">
    <source>
        <dbReference type="Ensembl" id="ENSANIP00000013537.1"/>
    </source>
</evidence>
<dbReference type="InterPro" id="IPR036860">
    <property type="entry name" value="SH2_dom_sf"/>
</dbReference>
<evidence type="ECO:0000256" key="9">
    <source>
        <dbReference type="PROSITE-ProRule" id="PRU00192"/>
    </source>
</evidence>
<dbReference type="GO" id="GO:0008270">
    <property type="term" value="F:zinc ion binding"/>
    <property type="evidence" value="ECO:0007669"/>
    <property type="project" value="UniProtKB-KW"/>
</dbReference>
<dbReference type="Pfam" id="PF00307">
    <property type="entry name" value="CH"/>
    <property type="match status" value="1"/>
</dbReference>
<proteinExistence type="predicted"/>
<feature type="domain" description="Phorbol-ester/DAG-type" evidence="14">
    <location>
        <begin position="468"/>
        <end position="517"/>
    </location>
</feature>
<dbReference type="AlphaFoldDB" id="A0A8B9RW82"/>
<dbReference type="SMART" id="SM00233">
    <property type="entry name" value="PH"/>
    <property type="match status" value="1"/>
</dbReference>
<dbReference type="PROSITE" id="PS00479">
    <property type="entry name" value="ZF_DAG_PE_1"/>
    <property type="match status" value="1"/>
</dbReference>
<dbReference type="FunFam" id="3.30.60.20:FF:000015">
    <property type="entry name" value="Vav guanine nucleotide exchange factor 1"/>
    <property type="match status" value="1"/>
</dbReference>
<dbReference type="InterPro" id="IPR001331">
    <property type="entry name" value="GDS_CDC24_CS"/>
</dbReference>
<dbReference type="SMART" id="SM00326">
    <property type="entry name" value="SH3"/>
    <property type="match status" value="1"/>
</dbReference>
<dbReference type="PROSITE" id="PS50002">
    <property type="entry name" value="SH3"/>
    <property type="match status" value="1"/>
</dbReference>